<evidence type="ECO:0000256" key="1">
    <source>
        <dbReference type="ARBA" id="ARBA00022679"/>
    </source>
</evidence>
<feature type="compositionally biased region" description="Basic and acidic residues" evidence="6">
    <location>
        <begin position="365"/>
        <end position="378"/>
    </location>
</feature>
<dbReference type="Gene3D" id="1.10.510.10">
    <property type="entry name" value="Transferase(Phosphotransferase) domain 1"/>
    <property type="match status" value="1"/>
</dbReference>
<keyword evidence="4 5" id="KW-0067">ATP-binding</keyword>
<dbReference type="AlphaFoldDB" id="A0A5C4J3J2"/>
<dbReference type="PROSITE" id="PS00108">
    <property type="entry name" value="PROTEIN_KINASE_ST"/>
    <property type="match status" value="1"/>
</dbReference>
<protein>
    <recommendedName>
        <fullName evidence="8">Protein kinase domain-containing protein</fullName>
    </recommendedName>
</protein>
<keyword evidence="10" id="KW-1185">Reference proteome</keyword>
<keyword evidence="7" id="KW-0812">Transmembrane</keyword>
<keyword evidence="7" id="KW-1133">Transmembrane helix</keyword>
<feature type="compositionally biased region" description="Pro residues" evidence="6">
    <location>
        <begin position="300"/>
        <end position="311"/>
    </location>
</feature>
<feature type="region of interest" description="Disordered" evidence="6">
    <location>
        <begin position="294"/>
        <end position="341"/>
    </location>
</feature>
<evidence type="ECO:0000256" key="3">
    <source>
        <dbReference type="ARBA" id="ARBA00022777"/>
    </source>
</evidence>
<dbReference type="InterPro" id="IPR011047">
    <property type="entry name" value="Quinoprotein_ADH-like_sf"/>
</dbReference>
<dbReference type="RefSeq" id="WP_138648806.1">
    <property type="nucleotide sequence ID" value="NZ_VCKW01000215.1"/>
</dbReference>
<dbReference type="Gene3D" id="3.30.200.20">
    <property type="entry name" value="Phosphorylase Kinase, domain 1"/>
    <property type="match status" value="1"/>
</dbReference>
<dbReference type="Pfam" id="PF00069">
    <property type="entry name" value="Pkinase"/>
    <property type="match status" value="1"/>
</dbReference>
<dbReference type="SMART" id="SM00220">
    <property type="entry name" value="S_TKc"/>
    <property type="match status" value="1"/>
</dbReference>
<evidence type="ECO:0000259" key="8">
    <source>
        <dbReference type="PROSITE" id="PS50011"/>
    </source>
</evidence>
<keyword evidence="7" id="KW-0472">Membrane</keyword>
<evidence type="ECO:0000313" key="10">
    <source>
        <dbReference type="Proteomes" id="UP000309174"/>
    </source>
</evidence>
<evidence type="ECO:0000256" key="4">
    <source>
        <dbReference type="ARBA" id="ARBA00022840"/>
    </source>
</evidence>
<dbReference type="PROSITE" id="PS50011">
    <property type="entry name" value="PROTEIN_KINASE_DOM"/>
    <property type="match status" value="1"/>
</dbReference>
<keyword evidence="2 5" id="KW-0547">Nucleotide-binding</keyword>
<feature type="binding site" evidence="5">
    <location>
        <position position="43"/>
    </location>
    <ligand>
        <name>ATP</name>
        <dbReference type="ChEBI" id="CHEBI:30616"/>
    </ligand>
</feature>
<dbReference type="Gene3D" id="2.40.128.630">
    <property type="match status" value="1"/>
</dbReference>
<dbReference type="InterPro" id="IPR011009">
    <property type="entry name" value="Kinase-like_dom_sf"/>
</dbReference>
<dbReference type="InterPro" id="IPR008271">
    <property type="entry name" value="Ser/Thr_kinase_AS"/>
</dbReference>
<sequence>MRPLQGADPDRVGPYRLLGRLGAGGMGVVYLGRSPSGRPVAIKVIQRRFAGEPRFAARFRREAAAARRVTGVFTAPVLDADPDARTPWLVTAYLPGLSLREAVTRFGPLPPSAVRSLAAGLAEALGEIHRVGVVHRDLKPGNVMLTAGGPRVIDFGISRPEDAVTITRANTPVGTPGFMAPEQLRAERADPSADIFVLGATLAYAATGREPFGDGPLESRDLRALSGRADLGGITEPWLLDLIGACLLLDPARRPSAAGVLERLGPPDDDAPSLLGTRWLPAAVAEEIDRRTAEAAPLETPVPPAARPPVLGPALNSAATSDTGPGDGPRTMPPPLGTGRRALLAGAGAGLLTMSGIGSLVWRLTGDDDRDPRRDPRDPVAAGHSGAPRTPQGPPPDGVARWKRHVSKKDKYLELAAGGGVVLANGDDGNEILHALDPRTGKIKWTRDGGMRATPHGDVTYLAQAEGQQLCAVRTTTGRTLWTYDVSFEESGPTDELAITDSVIVFGIDKITAVSRSTGRRRWRSKLPGKYGVSGVGGLLIVLVGDALVGMDAASGKTRWKYPMDYPDFQVVADGMVYAVDRFGTMHAVRIGTGALAWRRPNISGWGSRAGGGRCYLEAGDGEILALDGATGKQLWSRSLLSQRTDDPRGQATALGLAGPTLYVSCTDGVLYALSTADGRIQWTYGGDEPNRTRPVTAGGLVFIATVNGDVRAVAPPTPTPRTNGGPRATP</sequence>
<dbReference type="Proteomes" id="UP000309174">
    <property type="component" value="Unassembled WGS sequence"/>
</dbReference>
<dbReference type="InterPro" id="IPR015943">
    <property type="entry name" value="WD40/YVTN_repeat-like_dom_sf"/>
</dbReference>
<dbReference type="OrthoDB" id="155383at2"/>
<feature type="region of interest" description="Disordered" evidence="6">
    <location>
        <begin position="365"/>
        <end position="401"/>
    </location>
</feature>
<dbReference type="InterPro" id="IPR018391">
    <property type="entry name" value="PQQ_b-propeller_rpt"/>
</dbReference>
<dbReference type="Gene3D" id="2.130.10.10">
    <property type="entry name" value="YVTN repeat-like/Quinoprotein amine dehydrogenase"/>
    <property type="match status" value="1"/>
</dbReference>
<keyword evidence="1" id="KW-0808">Transferase</keyword>
<name>A0A5C4J3J2_9ACTN</name>
<feature type="transmembrane region" description="Helical" evidence="7">
    <location>
        <begin position="531"/>
        <end position="551"/>
    </location>
</feature>
<dbReference type="SUPFAM" id="SSF56112">
    <property type="entry name" value="Protein kinase-like (PK-like)"/>
    <property type="match status" value="1"/>
</dbReference>
<dbReference type="InterPro" id="IPR017441">
    <property type="entry name" value="Protein_kinase_ATP_BS"/>
</dbReference>
<feature type="domain" description="Protein kinase" evidence="8">
    <location>
        <begin position="15"/>
        <end position="274"/>
    </location>
</feature>
<proteinExistence type="predicted"/>
<evidence type="ECO:0000256" key="7">
    <source>
        <dbReference type="SAM" id="Phobius"/>
    </source>
</evidence>
<dbReference type="CDD" id="cd14014">
    <property type="entry name" value="STKc_PknB_like"/>
    <property type="match status" value="1"/>
</dbReference>
<dbReference type="InterPro" id="IPR002372">
    <property type="entry name" value="PQQ_rpt_dom"/>
</dbReference>
<dbReference type="PANTHER" id="PTHR43289:SF34">
    <property type="entry name" value="SERINE_THREONINE-PROTEIN KINASE YBDM-RELATED"/>
    <property type="match status" value="1"/>
</dbReference>
<accession>A0A5C4J3J2</accession>
<reference evidence="9 10" key="1">
    <citation type="submission" date="2019-05" db="EMBL/GenBank/DDBJ databases">
        <title>Draft genome sequence of Actinomadura sp. 14C53.</title>
        <authorList>
            <person name="Saricaoglu S."/>
            <person name="Isik K."/>
        </authorList>
    </citation>
    <scope>NUCLEOTIDE SEQUENCE [LARGE SCALE GENOMIC DNA]</scope>
    <source>
        <strain evidence="9 10">14C53</strain>
    </source>
</reference>
<comment type="caution">
    <text evidence="9">The sequence shown here is derived from an EMBL/GenBank/DDBJ whole genome shotgun (WGS) entry which is preliminary data.</text>
</comment>
<evidence type="ECO:0000313" key="9">
    <source>
        <dbReference type="EMBL" id="TMQ91381.1"/>
    </source>
</evidence>
<evidence type="ECO:0000256" key="6">
    <source>
        <dbReference type="SAM" id="MobiDB-lite"/>
    </source>
</evidence>
<gene>
    <name evidence="9" type="ORF">ETD83_31280</name>
</gene>
<evidence type="ECO:0000256" key="2">
    <source>
        <dbReference type="ARBA" id="ARBA00022741"/>
    </source>
</evidence>
<keyword evidence="3" id="KW-0418">Kinase</keyword>
<dbReference type="InterPro" id="IPR000719">
    <property type="entry name" value="Prot_kinase_dom"/>
</dbReference>
<dbReference type="SMART" id="SM00564">
    <property type="entry name" value="PQQ"/>
    <property type="match status" value="6"/>
</dbReference>
<dbReference type="SUPFAM" id="SSF50998">
    <property type="entry name" value="Quinoprotein alcohol dehydrogenase-like"/>
    <property type="match status" value="2"/>
</dbReference>
<dbReference type="EMBL" id="VCKW01000215">
    <property type="protein sequence ID" value="TMQ91381.1"/>
    <property type="molecule type" value="Genomic_DNA"/>
</dbReference>
<dbReference type="GO" id="GO:0004674">
    <property type="term" value="F:protein serine/threonine kinase activity"/>
    <property type="evidence" value="ECO:0007669"/>
    <property type="project" value="TreeGrafter"/>
</dbReference>
<feature type="transmembrane region" description="Helical" evidence="7">
    <location>
        <begin position="342"/>
        <end position="364"/>
    </location>
</feature>
<dbReference type="GO" id="GO:0005524">
    <property type="term" value="F:ATP binding"/>
    <property type="evidence" value="ECO:0007669"/>
    <property type="project" value="UniProtKB-UniRule"/>
</dbReference>
<dbReference type="PANTHER" id="PTHR43289">
    <property type="entry name" value="MITOGEN-ACTIVATED PROTEIN KINASE KINASE KINASE 20-RELATED"/>
    <property type="match status" value="1"/>
</dbReference>
<evidence type="ECO:0000256" key="5">
    <source>
        <dbReference type="PROSITE-ProRule" id="PRU10141"/>
    </source>
</evidence>
<organism evidence="9 10">
    <name type="scientific">Actinomadura soli</name>
    <dbReference type="NCBI Taxonomy" id="2508997"/>
    <lineage>
        <taxon>Bacteria</taxon>
        <taxon>Bacillati</taxon>
        <taxon>Actinomycetota</taxon>
        <taxon>Actinomycetes</taxon>
        <taxon>Streptosporangiales</taxon>
        <taxon>Thermomonosporaceae</taxon>
        <taxon>Actinomadura</taxon>
    </lineage>
</organism>
<dbReference type="Pfam" id="PF13360">
    <property type="entry name" value="PQQ_2"/>
    <property type="match status" value="1"/>
</dbReference>
<dbReference type="PROSITE" id="PS00107">
    <property type="entry name" value="PROTEIN_KINASE_ATP"/>
    <property type="match status" value="1"/>
</dbReference>